<evidence type="ECO:0000313" key="5">
    <source>
        <dbReference type="Proteomes" id="UP000483362"/>
    </source>
</evidence>
<keyword evidence="2" id="KW-0732">Signal</keyword>
<keyword evidence="1 4" id="KW-0378">Hydrolase</keyword>
<feature type="domain" description="BD-FAE-like" evidence="3">
    <location>
        <begin position="103"/>
        <end position="262"/>
    </location>
</feature>
<dbReference type="InterPro" id="IPR050300">
    <property type="entry name" value="GDXG_lipolytic_enzyme"/>
</dbReference>
<sequence length="309" mass="33983">MHSIMTSNRIITSVLVCLMLLIAVGQAQASTGGQRVYIWQGTQLGKQDVYYTLYRPSRPTGVGIVVCPGGSYFWLDMHTEGAQVAQALNERGITAVVLKYRVAGKSAFVTHYRVAGGGNHHPYMIQDLQRTIQLVRENATSYGIDAHKIGVMGFSAGGHQALMSAVNATTNFMEPLGLRPAVSLAPDFVAAIYPVVSMSSQWTHGRSRRGLMSEKWQNDPVLRDSLSMELHARRIKCPVFLLNCLDDPVVDYHNSVLMDSALSAAGVAHRYLQFKTGRHGFGTTASKTSPEAATWLDTFVDWLKQIKIL</sequence>
<dbReference type="PANTHER" id="PTHR48081">
    <property type="entry name" value="AB HYDROLASE SUPERFAMILY PROTEIN C4A8.06C"/>
    <property type="match status" value="1"/>
</dbReference>
<name>A0A6L5XDC0_9BACT</name>
<evidence type="ECO:0000259" key="3">
    <source>
        <dbReference type="Pfam" id="PF20434"/>
    </source>
</evidence>
<dbReference type="SUPFAM" id="SSF53474">
    <property type="entry name" value="alpha/beta-Hydrolases"/>
    <property type="match status" value="1"/>
</dbReference>
<organism evidence="4 5">
    <name type="scientific">Sodaliphilus pleomorphus</name>
    <dbReference type="NCBI Taxonomy" id="2606626"/>
    <lineage>
        <taxon>Bacteria</taxon>
        <taxon>Pseudomonadati</taxon>
        <taxon>Bacteroidota</taxon>
        <taxon>Bacteroidia</taxon>
        <taxon>Bacteroidales</taxon>
        <taxon>Muribaculaceae</taxon>
        <taxon>Sodaliphilus</taxon>
    </lineage>
</organism>
<dbReference type="InterPro" id="IPR049492">
    <property type="entry name" value="BD-FAE-like_dom"/>
</dbReference>
<dbReference type="GO" id="GO:0016787">
    <property type="term" value="F:hydrolase activity"/>
    <property type="evidence" value="ECO:0007669"/>
    <property type="project" value="UniProtKB-KW"/>
</dbReference>
<feature type="chain" id="PRO_5026667713" evidence="2">
    <location>
        <begin position="30"/>
        <end position="309"/>
    </location>
</feature>
<evidence type="ECO:0000256" key="1">
    <source>
        <dbReference type="ARBA" id="ARBA00022801"/>
    </source>
</evidence>
<dbReference type="EMBL" id="VULT01000010">
    <property type="protein sequence ID" value="MSS17647.1"/>
    <property type="molecule type" value="Genomic_DNA"/>
</dbReference>
<evidence type="ECO:0000256" key="2">
    <source>
        <dbReference type="SAM" id="SignalP"/>
    </source>
</evidence>
<reference evidence="4 5" key="1">
    <citation type="submission" date="2019-08" db="EMBL/GenBank/DDBJ databases">
        <title>In-depth cultivation of the pig gut microbiome towards novel bacterial diversity and tailored functional studies.</title>
        <authorList>
            <person name="Wylensek D."/>
            <person name="Hitch T.C.A."/>
            <person name="Clavel T."/>
        </authorList>
    </citation>
    <scope>NUCLEOTIDE SEQUENCE [LARGE SCALE GENOMIC DNA]</scope>
    <source>
        <strain evidence="4 5">Oil-RF-744-WCA-WT-10</strain>
    </source>
</reference>
<evidence type="ECO:0000313" key="4">
    <source>
        <dbReference type="EMBL" id="MSS17647.1"/>
    </source>
</evidence>
<accession>A0A6L5XDC0</accession>
<proteinExistence type="predicted"/>
<dbReference type="Gene3D" id="3.40.50.1820">
    <property type="entry name" value="alpha/beta hydrolase"/>
    <property type="match status" value="1"/>
</dbReference>
<dbReference type="Proteomes" id="UP000483362">
    <property type="component" value="Unassembled WGS sequence"/>
</dbReference>
<dbReference type="PANTHER" id="PTHR48081:SF6">
    <property type="entry name" value="PEPTIDASE S9 PROLYL OLIGOPEPTIDASE CATALYTIC DOMAIN-CONTAINING PROTEIN"/>
    <property type="match status" value="1"/>
</dbReference>
<dbReference type="Pfam" id="PF20434">
    <property type="entry name" value="BD-FAE"/>
    <property type="match status" value="1"/>
</dbReference>
<dbReference type="AlphaFoldDB" id="A0A6L5XDC0"/>
<protein>
    <submittedName>
        <fullName evidence="4">Alpha/beta hydrolase</fullName>
    </submittedName>
</protein>
<gene>
    <name evidence="4" type="ORF">FYJ29_07745</name>
</gene>
<keyword evidence="5" id="KW-1185">Reference proteome</keyword>
<comment type="caution">
    <text evidence="4">The sequence shown here is derived from an EMBL/GenBank/DDBJ whole genome shotgun (WGS) entry which is preliminary data.</text>
</comment>
<dbReference type="InterPro" id="IPR029058">
    <property type="entry name" value="AB_hydrolase_fold"/>
</dbReference>
<feature type="signal peptide" evidence="2">
    <location>
        <begin position="1"/>
        <end position="29"/>
    </location>
</feature>